<reference evidence="2 3" key="1">
    <citation type="journal article" date="2016" name="Nat. Commun.">
        <title>Thousands of microbial genomes shed light on interconnected biogeochemical processes in an aquifer system.</title>
        <authorList>
            <person name="Anantharaman K."/>
            <person name="Brown C.T."/>
            <person name="Hug L.A."/>
            <person name="Sharon I."/>
            <person name="Castelle C.J."/>
            <person name="Probst A.J."/>
            <person name="Thomas B.C."/>
            <person name="Singh A."/>
            <person name="Wilkins M.J."/>
            <person name="Karaoz U."/>
            <person name="Brodie E.L."/>
            <person name="Williams K.H."/>
            <person name="Hubbard S.S."/>
            <person name="Banfield J.F."/>
        </authorList>
    </citation>
    <scope>NUCLEOTIDE SEQUENCE [LARGE SCALE GENOMIC DNA]</scope>
</reference>
<gene>
    <name evidence="2" type="ORF">A2828_00765</name>
</gene>
<keyword evidence="1" id="KW-1133">Transmembrane helix</keyword>
<name>A0A1G2PD93_9BACT</name>
<evidence type="ECO:0000313" key="3">
    <source>
        <dbReference type="Proteomes" id="UP000178869"/>
    </source>
</evidence>
<evidence type="ECO:0000256" key="1">
    <source>
        <dbReference type="SAM" id="Phobius"/>
    </source>
</evidence>
<protein>
    <submittedName>
        <fullName evidence="2">Uncharacterized protein</fullName>
    </submittedName>
</protein>
<sequence length="129" mass="14760">MLTRFKHPIVLITGALFLSALILFVCVLIFIDPNTWGDAAELLFYALLFISVSTLVTFLAFLLNFEGGFTSRTKSFLWRCVRQGMIIGAIVLASFILQEMRLFNWWSVTALFLAAFMLESIFLIFHNHD</sequence>
<feature type="transmembrane region" description="Helical" evidence="1">
    <location>
        <begin position="9"/>
        <end position="31"/>
    </location>
</feature>
<feature type="transmembrane region" description="Helical" evidence="1">
    <location>
        <begin position="76"/>
        <end position="97"/>
    </location>
</feature>
<feature type="transmembrane region" description="Helical" evidence="1">
    <location>
        <begin position="43"/>
        <end position="64"/>
    </location>
</feature>
<keyword evidence="1" id="KW-0812">Transmembrane</keyword>
<proteinExistence type="predicted"/>
<feature type="transmembrane region" description="Helical" evidence="1">
    <location>
        <begin position="103"/>
        <end position="125"/>
    </location>
</feature>
<accession>A0A1G2PD93</accession>
<keyword evidence="1" id="KW-0472">Membrane</keyword>
<dbReference type="Proteomes" id="UP000178869">
    <property type="component" value="Unassembled WGS sequence"/>
</dbReference>
<dbReference type="AlphaFoldDB" id="A0A1G2PD93"/>
<evidence type="ECO:0000313" key="2">
    <source>
        <dbReference type="EMBL" id="OHA46295.1"/>
    </source>
</evidence>
<dbReference type="EMBL" id="MHSR01000017">
    <property type="protein sequence ID" value="OHA46295.1"/>
    <property type="molecule type" value="Genomic_DNA"/>
</dbReference>
<organism evidence="2 3">
    <name type="scientific">Candidatus Terrybacteria bacterium RIFCSPHIGHO2_01_FULL_43_35</name>
    <dbReference type="NCBI Taxonomy" id="1802361"/>
    <lineage>
        <taxon>Bacteria</taxon>
        <taxon>Candidatus Terryibacteriota</taxon>
    </lineage>
</organism>
<comment type="caution">
    <text evidence="2">The sequence shown here is derived from an EMBL/GenBank/DDBJ whole genome shotgun (WGS) entry which is preliminary data.</text>
</comment>